<dbReference type="GO" id="GO:0005524">
    <property type="term" value="F:ATP binding"/>
    <property type="evidence" value="ECO:0007669"/>
    <property type="project" value="UniProtKB-KW"/>
</dbReference>
<protein>
    <recommendedName>
        <fullName evidence="3">AAA+ ATPase domain-containing protein</fullName>
    </recommendedName>
</protein>
<keyword evidence="2" id="KW-0067">ATP-binding</keyword>
<dbReference type="PANTHER" id="PTHR20953:SF13">
    <property type="entry name" value="EXPRESSED PROTEIN"/>
    <property type="match status" value="1"/>
</dbReference>
<dbReference type="CDD" id="cd00009">
    <property type="entry name" value="AAA"/>
    <property type="match status" value="1"/>
</dbReference>
<proteinExistence type="predicted"/>
<sequence length="398" mass="44650">MACPYLVSSLSFNSFNKLQTNHYFNNDMQQNGLCQYICPKIRGLCSSLSNNSVSCNTKNTDLVLDDDIHALLQILPLDLQDRLYNDGKLAQLVEVILDLGRPPQACYFGDSGRQNLRDTEVSPKELEYAQNAIGEFGLDNRAGIAATLHRISAIRSRSGEVIGLTCRVGRAVRGQIDMVRDLLDYGESILFLGRPGIGKTTVVREIARVLSEELRKRVVIVDTSNEIGGCGDIPHPAIGAARLLQVAEPSMQHQVMVEAVENHMPEVIIVDEIGTEDEVHACRTISERGVMLVGTAHGQQIENVMKNPTLCHLIGGLANVTLSDEEARRRKSKKTNLERKGPATFPFLIEMRERHSWVVHRTERSVDVLLRQKKPLVEVRTRDEHFRVQIERWKTLDD</sequence>
<dbReference type="AlphaFoldDB" id="A0AAV3QNI7"/>
<dbReference type="Proteomes" id="UP001454036">
    <property type="component" value="Unassembled WGS sequence"/>
</dbReference>
<dbReference type="Pfam" id="PF19568">
    <property type="entry name" value="Spore_III_AA"/>
    <property type="match status" value="1"/>
</dbReference>
<feature type="domain" description="AAA+ ATPase" evidence="3">
    <location>
        <begin position="185"/>
        <end position="319"/>
    </location>
</feature>
<dbReference type="EMBL" id="BAABME010005318">
    <property type="protein sequence ID" value="GAA0165263.1"/>
    <property type="molecule type" value="Genomic_DNA"/>
</dbReference>
<accession>A0AAV3QNI7</accession>
<dbReference type="Gene3D" id="3.40.50.300">
    <property type="entry name" value="P-loop containing nucleotide triphosphate hydrolases"/>
    <property type="match status" value="1"/>
</dbReference>
<reference evidence="4 5" key="1">
    <citation type="submission" date="2024-01" db="EMBL/GenBank/DDBJ databases">
        <title>The complete chloroplast genome sequence of Lithospermum erythrorhizon: insights into the phylogenetic relationship among Boraginaceae species and the maternal lineages of purple gromwells.</title>
        <authorList>
            <person name="Okada T."/>
            <person name="Watanabe K."/>
        </authorList>
    </citation>
    <scope>NUCLEOTIDE SEQUENCE [LARGE SCALE GENOMIC DNA]</scope>
</reference>
<organism evidence="4 5">
    <name type="scientific">Lithospermum erythrorhizon</name>
    <name type="common">Purple gromwell</name>
    <name type="synonym">Lithospermum officinale var. erythrorhizon</name>
    <dbReference type="NCBI Taxonomy" id="34254"/>
    <lineage>
        <taxon>Eukaryota</taxon>
        <taxon>Viridiplantae</taxon>
        <taxon>Streptophyta</taxon>
        <taxon>Embryophyta</taxon>
        <taxon>Tracheophyta</taxon>
        <taxon>Spermatophyta</taxon>
        <taxon>Magnoliopsida</taxon>
        <taxon>eudicotyledons</taxon>
        <taxon>Gunneridae</taxon>
        <taxon>Pentapetalae</taxon>
        <taxon>asterids</taxon>
        <taxon>lamiids</taxon>
        <taxon>Boraginales</taxon>
        <taxon>Boraginaceae</taxon>
        <taxon>Boraginoideae</taxon>
        <taxon>Lithospermeae</taxon>
        <taxon>Lithospermum</taxon>
    </lineage>
</organism>
<dbReference type="SUPFAM" id="SSF52540">
    <property type="entry name" value="P-loop containing nucleoside triphosphate hydrolases"/>
    <property type="match status" value="1"/>
</dbReference>
<dbReference type="SMART" id="SM00382">
    <property type="entry name" value="AAA"/>
    <property type="match status" value="1"/>
</dbReference>
<gene>
    <name evidence="4" type="ORF">LIER_20709</name>
</gene>
<dbReference type="InterPro" id="IPR027417">
    <property type="entry name" value="P-loop_NTPase"/>
</dbReference>
<comment type="caution">
    <text evidence="4">The sequence shown here is derived from an EMBL/GenBank/DDBJ whole genome shotgun (WGS) entry which is preliminary data.</text>
</comment>
<evidence type="ECO:0000259" key="3">
    <source>
        <dbReference type="SMART" id="SM00382"/>
    </source>
</evidence>
<dbReference type="InterPro" id="IPR045735">
    <property type="entry name" value="Spore_III_AA_AAA+_ATPase"/>
</dbReference>
<dbReference type="PANTHER" id="PTHR20953">
    <property type="entry name" value="KINASE-RELATED"/>
    <property type="match status" value="1"/>
</dbReference>
<dbReference type="InterPro" id="IPR003593">
    <property type="entry name" value="AAA+_ATPase"/>
</dbReference>
<evidence type="ECO:0000256" key="2">
    <source>
        <dbReference type="ARBA" id="ARBA00022840"/>
    </source>
</evidence>
<name>A0AAV3QNI7_LITER</name>
<keyword evidence="5" id="KW-1185">Reference proteome</keyword>
<evidence type="ECO:0000313" key="4">
    <source>
        <dbReference type="EMBL" id="GAA0165263.1"/>
    </source>
</evidence>
<evidence type="ECO:0000256" key="1">
    <source>
        <dbReference type="ARBA" id="ARBA00022741"/>
    </source>
</evidence>
<keyword evidence="1" id="KW-0547">Nucleotide-binding</keyword>
<evidence type="ECO:0000313" key="5">
    <source>
        <dbReference type="Proteomes" id="UP001454036"/>
    </source>
</evidence>